<feature type="domain" description="HD" evidence="1">
    <location>
        <begin position="50"/>
        <end position="148"/>
    </location>
</feature>
<accession>A0A2M7V7R7</accession>
<comment type="caution">
    <text evidence="2">The sequence shown here is derived from an EMBL/GenBank/DDBJ whole genome shotgun (WGS) entry which is preliminary data.</text>
</comment>
<organism evidence="2 3">
    <name type="scientific">Candidatus Magasanikbacteria bacterium CG_4_10_14_0_2_um_filter_37_12</name>
    <dbReference type="NCBI Taxonomy" id="1974637"/>
    <lineage>
        <taxon>Bacteria</taxon>
        <taxon>Candidatus Magasanikiibacteriota</taxon>
    </lineage>
</organism>
<protein>
    <recommendedName>
        <fullName evidence="1">HD domain-containing protein</fullName>
    </recommendedName>
</protein>
<name>A0A2M7V7R7_9BACT</name>
<dbReference type="EMBL" id="PFPK01000031">
    <property type="protein sequence ID" value="PIZ94782.1"/>
    <property type="molecule type" value="Genomic_DNA"/>
</dbReference>
<sequence length="199" mass="22938">MSYAYNPVYSHFQGDDISRIEKIERTVVETIIKSHVPDKDRSWGKVFELKHSSSVIQIGRFLAERRGLDVNIVAAMCALHDVYVFETGKVTNHARLGVPIAKKILENIGTFTDEEINTILKGVGNHSDKHIVSKDPYIEFMKDVDVFDCSIYEGVHDAYVYEKSPEICKTYFARVQRVREELGLPYDSQWDNFEMIKKD</sequence>
<dbReference type="SUPFAM" id="SSF109604">
    <property type="entry name" value="HD-domain/PDEase-like"/>
    <property type="match status" value="1"/>
</dbReference>
<reference evidence="3" key="1">
    <citation type="submission" date="2017-09" db="EMBL/GenBank/DDBJ databases">
        <title>Depth-based differentiation of microbial function through sediment-hosted aquifers and enrichment of novel symbionts in the deep terrestrial subsurface.</title>
        <authorList>
            <person name="Probst A.J."/>
            <person name="Ladd B."/>
            <person name="Jarett J.K."/>
            <person name="Geller-Mcgrath D.E."/>
            <person name="Sieber C.M.K."/>
            <person name="Emerson J.B."/>
            <person name="Anantharaman K."/>
            <person name="Thomas B.C."/>
            <person name="Malmstrom R."/>
            <person name="Stieglmeier M."/>
            <person name="Klingl A."/>
            <person name="Woyke T."/>
            <person name="Ryan C.M."/>
            <person name="Banfield J.F."/>
        </authorList>
    </citation>
    <scope>NUCLEOTIDE SEQUENCE [LARGE SCALE GENOMIC DNA]</scope>
</reference>
<dbReference type="Gene3D" id="1.10.3210.10">
    <property type="entry name" value="Hypothetical protein af1432"/>
    <property type="match status" value="1"/>
</dbReference>
<gene>
    <name evidence="2" type="ORF">COX81_02695</name>
</gene>
<dbReference type="Pfam" id="PF01966">
    <property type="entry name" value="HD"/>
    <property type="match status" value="1"/>
</dbReference>
<evidence type="ECO:0000313" key="2">
    <source>
        <dbReference type="EMBL" id="PIZ94782.1"/>
    </source>
</evidence>
<proteinExistence type="predicted"/>
<dbReference type="AlphaFoldDB" id="A0A2M7V7R7"/>
<dbReference type="InterPro" id="IPR006674">
    <property type="entry name" value="HD_domain"/>
</dbReference>
<dbReference type="Proteomes" id="UP000228568">
    <property type="component" value="Unassembled WGS sequence"/>
</dbReference>
<evidence type="ECO:0000313" key="3">
    <source>
        <dbReference type="Proteomes" id="UP000228568"/>
    </source>
</evidence>
<evidence type="ECO:0000259" key="1">
    <source>
        <dbReference type="Pfam" id="PF01966"/>
    </source>
</evidence>